<dbReference type="InterPro" id="IPR009038">
    <property type="entry name" value="GOLD_dom"/>
</dbReference>
<protein>
    <submittedName>
        <fullName evidence="12">Transmembrane emp24 domain-containing protein 9-like</fullName>
    </submittedName>
</protein>
<keyword evidence="3 8" id="KW-0812">Transmembrane</keyword>
<dbReference type="RefSeq" id="XP_029368046.1">
    <property type="nucleotide sequence ID" value="XM_029512186.1"/>
</dbReference>
<dbReference type="RefSeq" id="XP_029368045.1">
    <property type="nucleotide sequence ID" value="XM_029512185.1"/>
</dbReference>
<dbReference type="Proteomes" id="UP000472264">
    <property type="component" value="Chromosome 10"/>
</dbReference>
<gene>
    <name evidence="12" type="primary">LOC115049719</name>
</gene>
<evidence type="ECO:0000256" key="8">
    <source>
        <dbReference type="RuleBase" id="RU003827"/>
    </source>
</evidence>
<sequence>MAAVGVQLYFLLLLLLLTLFQDCFVYSLHFHIRDAELKCFREEMPEEVLLVGTYRTQLYDQQRDRYLPAPQDLRMLIVAKDPDNQLVLSQLSDSEGRFSITSHKPGEHRFCLQSTSSQPAPSAGGVLAVHLEIKMGFSTNNYTKIIAEDRLTELQLRVRQLTDQVKQIQKQQTYQKLRQKHFRDISHNTEMWIFWWPVVRSLYVVAVITWHTKSW</sequence>
<feature type="domain" description="GOLD" evidence="11">
    <location>
        <begin position="37"/>
        <end position="158"/>
    </location>
</feature>
<dbReference type="PROSITE" id="PS50866">
    <property type="entry name" value="GOLD"/>
    <property type="match status" value="1"/>
</dbReference>
<dbReference type="GeneID" id="115049719"/>
<name>A0A665V1R2_ECHNA</name>
<evidence type="ECO:0000256" key="9">
    <source>
        <dbReference type="SAM" id="Coils"/>
    </source>
</evidence>
<dbReference type="GO" id="GO:0005789">
    <property type="term" value="C:endoplasmic reticulum membrane"/>
    <property type="evidence" value="ECO:0007669"/>
    <property type="project" value="UniProtKB-SubCell"/>
</dbReference>
<evidence type="ECO:0000256" key="4">
    <source>
        <dbReference type="ARBA" id="ARBA00022729"/>
    </source>
</evidence>
<reference evidence="12" key="3">
    <citation type="submission" date="2025-09" db="UniProtKB">
        <authorList>
            <consortium name="Ensembl"/>
        </authorList>
    </citation>
    <scope>IDENTIFICATION</scope>
</reference>
<evidence type="ECO:0000256" key="10">
    <source>
        <dbReference type="SAM" id="SignalP"/>
    </source>
</evidence>
<evidence type="ECO:0000259" key="11">
    <source>
        <dbReference type="PROSITE" id="PS50866"/>
    </source>
</evidence>
<keyword evidence="9" id="KW-0175">Coiled coil</keyword>
<keyword evidence="6" id="KW-1133">Transmembrane helix</keyword>
<organism evidence="12 13">
    <name type="scientific">Echeneis naucrates</name>
    <name type="common">Live sharksucker</name>
    <dbReference type="NCBI Taxonomy" id="173247"/>
    <lineage>
        <taxon>Eukaryota</taxon>
        <taxon>Metazoa</taxon>
        <taxon>Chordata</taxon>
        <taxon>Craniata</taxon>
        <taxon>Vertebrata</taxon>
        <taxon>Euteleostomi</taxon>
        <taxon>Actinopterygii</taxon>
        <taxon>Neopterygii</taxon>
        <taxon>Teleostei</taxon>
        <taxon>Neoteleostei</taxon>
        <taxon>Acanthomorphata</taxon>
        <taxon>Carangaria</taxon>
        <taxon>Carangiformes</taxon>
        <taxon>Echeneidae</taxon>
        <taxon>Echeneis</taxon>
    </lineage>
</organism>
<evidence type="ECO:0000256" key="1">
    <source>
        <dbReference type="ARBA" id="ARBA00004115"/>
    </source>
</evidence>
<evidence type="ECO:0000313" key="12">
    <source>
        <dbReference type="Ensembl" id="ENSENLP00000025818.1"/>
    </source>
</evidence>
<evidence type="ECO:0000256" key="7">
    <source>
        <dbReference type="ARBA" id="ARBA00023136"/>
    </source>
</evidence>
<evidence type="ECO:0000256" key="6">
    <source>
        <dbReference type="ARBA" id="ARBA00022989"/>
    </source>
</evidence>
<evidence type="ECO:0000313" key="13">
    <source>
        <dbReference type="Proteomes" id="UP000472264"/>
    </source>
</evidence>
<comment type="similarity">
    <text evidence="2 8">Belongs to the EMP24/GP25L family.</text>
</comment>
<reference evidence="12" key="1">
    <citation type="submission" date="2021-04" db="EMBL/GenBank/DDBJ databases">
        <authorList>
            <consortium name="Wellcome Sanger Institute Data Sharing"/>
        </authorList>
    </citation>
    <scope>NUCLEOTIDE SEQUENCE [LARGE SCALE GENOMIC DNA]</scope>
</reference>
<feature type="chain" id="PRO_5025409844" evidence="10">
    <location>
        <begin position="28"/>
        <end position="215"/>
    </location>
</feature>
<dbReference type="AlphaFoldDB" id="A0A665V1R2"/>
<reference evidence="12" key="2">
    <citation type="submission" date="2025-08" db="UniProtKB">
        <authorList>
            <consortium name="Ensembl"/>
        </authorList>
    </citation>
    <scope>IDENTIFICATION</scope>
</reference>
<dbReference type="RefSeq" id="XP_029368044.1">
    <property type="nucleotide sequence ID" value="XM_029512184.1"/>
</dbReference>
<evidence type="ECO:0000256" key="2">
    <source>
        <dbReference type="ARBA" id="ARBA00007104"/>
    </source>
</evidence>
<proteinExistence type="inferred from homology"/>
<feature type="coiled-coil region" evidence="9">
    <location>
        <begin position="144"/>
        <end position="171"/>
    </location>
</feature>
<feature type="signal peptide" evidence="10">
    <location>
        <begin position="1"/>
        <end position="27"/>
    </location>
</feature>
<keyword evidence="5" id="KW-0256">Endoplasmic reticulum</keyword>
<dbReference type="InterPro" id="IPR015720">
    <property type="entry name" value="Emp24-like"/>
</dbReference>
<dbReference type="SMART" id="SM01190">
    <property type="entry name" value="EMP24_GP25L"/>
    <property type="match status" value="1"/>
</dbReference>
<dbReference type="OMA" id="WRTGIHT"/>
<keyword evidence="13" id="KW-1185">Reference proteome</keyword>
<evidence type="ECO:0000256" key="5">
    <source>
        <dbReference type="ARBA" id="ARBA00022824"/>
    </source>
</evidence>
<dbReference type="OrthoDB" id="3427at2759"/>
<dbReference type="PANTHER" id="PTHR22811">
    <property type="entry name" value="TRANSMEMBRANE EMP24 DOMAIN-CONTAINING PROTEIN"/>
    <property type="match status" value="1"/>
</dbReference>
<dbReference type="InParanoid" id="A0A665V1R2"/>
<dbReference type="Pfam" id="PF01105">
    <property type="entry name" value="EMP24_GP25L"/>
    <property type="match status" value="1"/>
</dbReference>
<keyword evidence="7" id="KW-0472">Membrane</keyword>
<comment type="subcellular location">
    <subcellularLocation>
        <location evidence="1">Endoplasmic reticulum membrane</location>
        <topology evidence="1">Single-pass type I membrane protein</topology>
    </subcellularLocation>
    <subcellularLocation>
        <location evidence="8">Membrane</location>
        <topology evidence="8">Single-pass type I membrane protein</topology>
    </subcellularLocation>
</comment>
<accession>A0A665V1R2</accession>
<evidence type="ECO:0000256" key="3">
    <source>
        <dbReference type="ARBA" id="ARBA00022692"/>
    </source>
</evidence>
<keyword evidence="4 10" id="KW-0732">Signal</keyword>
<dbReference type="Ensembl" id="ENSENLT00000026634.1">
    <property type="protein sequence ID" value="ENSENLP00000025818.1"/>
    <property type="gene ID" value="ENSENLG00000011638.1"/>
</dbReference>